<protein>
    <submittedName>
        <fullName evidence="1">Uncharacterized protein</fullName>
    </submittedName>
</protein>
<proteinExistence type="predicted"/>
<keyword evidence="2" id="KW-1185">Reference proteome</keyword>
<dbReference type="EMBL" id="AEET01000011">
    <property type="protein sequence ID" value="EFM46989.1"/>
    <property type="molecule type" value="Genomic_DNA"/>
</dbReference>
<evidence type="ECO:0000313" key="2">
    <source>
        <dbReference type="Proteomes" id="UP000003045"/>
    </source>
</evidence>
<dbReference type="Proteomes" id="UP000003045">
    <property type="component" value="Unassembled WGS sequence"/>
</dbReference>
<dbReference type="AlphaFoldDB" id="E0QN37"/>
<sequence>MLRRLRALAPWCARVSPVSEVLVFAARCVLATSSLPVFLRCFG</sequence>
<name>E0QN37_9ACTO</name>
<evidence type="ECO:0000313" key="1">
    <source>
        <dbReference type="EMBL" id="EFM46989.1"/>
    </source>
</evidence>
<dbReference type="HOGENOM" id="CLU_3236149_0_0_11"/>
<comment type="caution">
    <text evidence="1">The sequence shown here is derived from an EMBL/GenBank/DDBJ whole genome shotgun (WGS) entry which is preliminary data.</text>
</comment>
<reference evidence="1" key="1">
    <citation type="submission" date="2010-08" db="EMBL/GenBank/DDBJ databases">
        <authorList>
            <person name="Muzny D."/>
            <person name="Qin X."/>
            <person name="Deng J."/>
            <person name="Jiang H."/>
            <person name="Liu Y."/>
            <person name="Qu J."/>
            <person name="Song X.-Z."/>
            <person name="Zhang L."/>
            <person name="Thornton R."/>
            <person name="Coyle M."/>
            <person name="Francisco L."/>
            <person name="Jackson L."/>
            <person name="Javaid M."/>
            <person name="Korchina V."/>
            <person name="Kovar C."/>
            <person name="Mata R."/>
            <person name="Mathew T."/>
            <person name="Ngo R."/>
            <person name="Nguyen L."/>
            <person name="Nguyen N."/>
            <person name="Okwuonu G."/>
            <person name="Ongeri F."/>
            <person name="Pham C."/>
            <person name="Simmons D."/>
            <person name="Wilczek-Boney K."/>
            <person name="Hale W."/>
            <person name="Jakkamsetti A."/>
            <person name="Pham P."/>
            <person name="Ruth R."/>
            <person name="San Lucas F."/>
            <person name="Warren J."/>
            <person name="Zhang J."/>
            <person name="Zhao Z."/>
            <person name="Zhou C."/>
            <person name="Zhu D."/>
            <person name="Lee S."/>
            <person name="Bess C."/>
            <person name="Blankenburg K."/>
            <person name="Forbes L."/>
            <person name="Fu Q."/>
            <person name="Gubbala S."/>
            <person name="Hirani K."/>
            <person name="Jayaseelan J.C."/>
            <person name="Lara F."/>
            <person name="Munidasa M."/>
            <person name="Palculict T."/>
            <person name="Patil S."/>
            <person name="Pu L.-L."/>
            <person name="Saada N."/>
            <person name="Tang L."/>
            <person name="Weissenberger G."/>
            <person name="Zhu Y."/>
            <person name="Hemphill L."/>
            <person name="Shang Y."/>
            <person name="Youmans B."/>
            <person name="Ayvaz T."/>
            <person name="Ross M."/>
            <person name="Santibanez J."/>
            <person name="Aqrawi P."/>
            <person name="Gross S."/>
            <person name="Joshi V."/>
            <person name="Fowler G."/>
            <person name="Nazareth L."/>
            <person name="Reid J."/>
            <person name="Worley K."/>
            <person name="Petrosino J."/>
            <person name="Highlander S."/>
            <person name="Gibbs R."/>
        </authorList>
    </citation>
    <scope>NUCLEOTIDE SEQUENCE [LARGE SCALE GENOMIC DNA]</scope>
    <source>
        <strain evidence="1">ATCC 35239</strain>
    </source>
</reference>
<accession>E0QN37</accession>
<gene>
    <name evidence="1" type="ORF">HMPREF0580_0301</name>
</gene>
<organism evidence="1 2">
    <name type="scientific">Mobiluncus mulieris ATCC 35239</name>
    <dbReference type="NCBI Taxonomy" id="871571"/>
    <lineage>
        <taxon>Bacteria</taxon>
        <taxon>Bacillati</taxon>
        <taxon>Actinomycetota</taxon>
        <taxon>Actinomycetes</taxon>
        <taxon>Actinomycetales</taxon>
        <taxon>Actinomycetaceae</taxon>
        <taxon>Mobiluncus</taxon>
    </lineage>
</organism>